<protein>
    <recommendedName>
        <fullName evidence="5">Metallo-beta-lactamase domain-containing protein</fullName>
    </recommendedName>
</protein>
<organism evidence="6 7">
    <name type="scientific">Entamoeba invadens IP1</name>
    <dbReference type="NCBI Taxonomy" id="370355"/>
    <lineage>
        <taxon>Eukaryota</taxon>
        <taxon>Amoebozoa</taxon>
        <taxon>Evosea</taxon>
        <taxon>Archamoebae</taxon>
        <taxon>Mastigamoebida</taxon>
        <taxon>Entamoebidae</taxon>
        <taxon>Entamoeba</taxon>
    </lineage>
</organism>
<dbReference type="InterPro" id="IPR001279">
    <property type="entry name" value="Metallo-B-lactamas"/>
</dbReference>
<dbReference type="Gene3D" id="1.25.40.880">
    <property type="entry name" value="Alkyl sulfatase, dimerisation domain"/>
    <property type="match status" value="1"/>
</dbReference>
<keyword evidence="3" id="KW-0862">Zinc</keyword>
<dbReference type="RefSeq" id="XP_004262134.1">
    <property type="nucleotide sequence ID" value="XM_004262086.1"/>
</dbReference>
<dbReference type="Proteomes" id="UP000014680">
    <property type="component" value="Unassembled WGS sequence"/>
</dbReference>
<dbReference type="AlphaFoldDB" id="A0A0A1UFG2"/>
<evidence type="ECO:0000256" key="1">
    <source>
        <dbReference type="ARBA" id="ARBA00022723"/>
    </source>
</evidence>
<dbReference type="Pfam" id="PF14863">
    <property type="entry name" value="Alkyl_sulf_dimr"/>
    <property type="match status" value="1"/>
</dbReference>
<dbReference type="InterPro" id="IPR038536">
    <property type="entry name" value="Alkyl/aryl-sulf_dimr_sf"/>
</dbReference>
<dbReference type="OrthoDB" id="25229at2759"/>
<dbReference type="Gene3D" id="3.30.1050.10">
    <property type="entry name" value="SCP2 sterol-binding domain"/>
    <property type="match status" value="1"/>
</dbReference>
<evidence type="ECO:0000256" key="4">
    <source>
        <dbReference type="ARBA" id="ARBA00033751"/>
    </source>
</evidence>
<feature type="domain" description="Metallo-beta-lactamase" evidence="5">
    <location>
        <begin position="98"/>
        <end position="318"/>
    </location>
</feature>
<accession>A0A0A1UFG2</accession>
<name>A0A0A1UFG2_ENTIV</name>
<dbReference type="PANTHER" id="PTHR43223:SF1">
    <property type="entry name" value="ALKYL_ARYL-SULFATASE BDS1"/>
    <property type="match status" value="1"/>
</dbReference>
<sequence length="627" mass="71712">MANTFVKSANTKVLKELDFSDRRDYEDSMRGFICSVDGGVIPSNKGGKSFDVHHSDFLLSTCPETVNPSLWRQSQLIRIDGLFELIPNKVYQFRGYDVANMSFIRGEKGWLIIDTLCCMESAAAGLKLLREKVANLPVTCVMLTHSHGDHIKGLDGVLEKDTKIVIPKDMFKMHFAEELLAGIAMGRRSFFQFGVTLEHNEKGCLGGGVGTYYSLGQITESYNFDPNNLYEIGEDQTLTIDGVEIDFMYTPNAEAPTEMMMYFPQLKAVCTAEEINRTLHNLYTLRGAVVRNGKDWSKYIDNLLDRYSENVECSFGSHTWPTWGNKNIVEYYEKQRDMYKFIHDQTLRQANLGTTINELPEKVKLPKTLTSEFYNREYYGTVSHNTRAQYQLYLGFYDGNPANLNPLTPVKLGEKYVEAIGGEDKCISMAKESYESGEYQWAITLLNNVVFKNPQNYEARKLLAEIYRQNGYMQESSIWRNCYLTAAYELEHPMQKQEKLQSALASTYLLMKLPFNYFFDLMAVSMEPIAVENVDAIFNIEFEGIKEFGSVILKNSVLNNRDQRDKHPTLSLKCKKADLVDLIVKKINREEFLKKEGVTLEGKNVEDLFTFVDAIKIATLDFNIIEP</sequence>
<reference evidence="6 7" key="1">
    <citation type="submission" date="2012-10" db="EMBL/GenBank/DDBJ databases">
        <authorList>
            <person name="Zafar N."/>
            <person name="Inman J."/>
            <person name="Hall N."/>
            <person name="Lorenzi H."/>
            <person name="Caler E."/>
        </authorList>
    </citation>
    <scope>NUCLEOTIDE SEQUENCE [LARGE SCALE GENOMIC DNA]</scope>
    <source>
        <strain evidence="6 7">IP1</strain>
    </source>
</reference>
<dbReference type="InterPro" id="IPR036527">
    <property type="entry name" value="SCP2_sterol-bd_dom_sf"/>
</dbReference>
<evidence type="ECO:0000313" key="6">
    <source>
        <dbReference type="EMBL" id="ELP95363.1"/>
    </source>
</evidence>
<dbReference type="Pfam" id="PF14864">
    <property type="entry name" value="Alkyl_sulf_C"/>
    <property type="match status" value="1"/>
</dbReference>
<gene>
    <name evidence="6" type="ORF">EIN_412320</name>
</gene>
<evidence type="ECO:0000256" key="2">
    <source>
        <dbReference type="ARBA" id="ARBA00022801"/>
    </source>
</evidence>
<dbReference type="GO" id="GO:0018741">
    <property type="term" value="F:linear primary-alkylsulfatase activity"/>
    <property type="evidence" value="ECO:0007669"/>
    <property type="project" value="InterPro"/>
</dbReference>
<keyword evidence="1" id="KW-0479">Metal-binding</keyword>
<dbReference type="GO" id="GO:0046872">
    <property type="term" value="F:metal ion binding"/>
    <property type="evidence" value="ECO:0007669"/>
    <property type="project" value="UniProtKB-KW"/>
</dbReference>
<dbReference type="SMART" id="SM00849">
    <property type="entry name" value="Lactamase_B"/>
    <property type="match status" value="1"/>
</dbReference>
<keyword evidence="7" id="KW-1185">Reference proteome</keyword>
<dbReference type="EMBL" id="KB206128">
    <property type="protein sequence ID" value="ELP95363.1"/>
    <property type="molecule type" value="Genomic_DNA"/>
</dbReference>
<evidence type="ECO:0000259" key="5">
    <source>
        <dbReference type="SMART" id="SM00849"/>
    </source>
</evidence>
<dbReference type="VEuPathDB" id="AmoebaDB:EIN_412320"/>
<comment type="similarity">
    <text evidence="4">Belongs to the metallo-beta-lactamase superfamily. Type III sulfatase family.</text>
</comment>
<dbReference type="Pfam" id="PF00753">
    <property type="entry name" value="Lactamase_B"/>
    <property type="match status" value="1"/>
</dbReference>
<evidence type="ECO:0000313" key="7">
    <source>
        <dbReference type="Proteomes" id="UP000014680"/>
    </source>
</evidence>
<dbReference type="KEGG" id="eiv:EIN_412320"/>
<dbReference type="GO" id="GO:0018909">
    <property type="term" value="P:dodecyl sulfate metabolic process"/>
    <property type="evidence" value="ECO:0007669"/>
    <property type="project" value="InterPro"/>
</dbReference>
<dbReference type="InterPro" id="IPR029229">
    <property type="entry name" value="Alkyl_sulf_C"/>
</dbReference>
<dbReference type="GeneID" id="14894348"/>
<dbReference type="SUPFAM" id="SSF56281">
    <property type="entry name" value="Metallo-hydrolase/oxidoreductase"/>
    <property type="match status" value="1"/>
</dbReference>
<dbReference type="PANTHER" id="PTHR43223">
    <property type="entry name" value="ALKYL/ARYL-SULFATASE"/>
    <property type="match status" value="1"/>
</dbReference>
<keyword evidence="2" id="KW-0378">Hydrolase</keyword>
<dbReference type="SUPFAM" id="SSF55718">
    <property type="entry name" value="SCP-like"/>
    <property type="match status" value="1"/>
</dbReference>
<dbReference type="InterPro" id="IPR044097">
    <property type="entry name" value="Bds1/SdsA1_MBL-fold"/>
</dbReference>
<dbReference type="GO" id="GO:0046983">
    <property type="term" value="F:protein dimerization activity"/>
    <property type="evidence" value="ECO:0007669"/>
    <property type="project" value="InterPro"/>
</dbReference>
<dbReference type="InterPro" id="IPR052195">
    <property type="entry name" value="Bact_Alkyl/Aryl-Sulfatase"/>
</dbReference>
<dbReference type="CDD" id="cd07710">
    <property type="entry name" value="arylsulfatase_Sdsa1-like_MBL-fold"/>
    <property type="match status" value="1"/>
</dbReference>
<dbReference type="InterPro" id="IPR036866">
    <property type="entry name" value="RibonucZ/Hydroxyglut_hydro"/>
</dbReference>
<dbReference type="Gene3D" id="3.60.15.30">
    <property type="entry name" value="Metallo-beta-lactamase domain"/>
    <property type="match status" value="1"/>
</dbReference>
<evidence type="ECO:0000256" key="3">
    <source>
        <dbReference type="ARBA" id="ARBA00022833"/>
    </source>
</evidence>
<dbReference type="InterPro" id="IPR029228">
    <property type="entry name" value="Alkyl_sulf_dimr"/>
</dbReference>
<proteinExistence type="inferred from homology"/>